<organism evidence="2 3">
    <name type="scientific">Sporosarcina siberiensis</name>
    <dbReference type="NCBI Taxonomy" id="1365606"/>
    <lineage>
        <taxon>Bacteria</taxon>
        <taxon>Bacillati</taxon>
        <taxon>Bacillota</taxon>
        <taxon>Bacilli</taxon>
        <taxon>Bacillales</taxon>
        <taxon>Caryophanaceae</taxon>
        <taxon>Sporosarcina</taxon>
    </lineage>
</organism>
<feature type="domain" description="Transposase IS30-like HTH" evidence="1">
    <location>
        <begin position="3"/>
        <end position="44"/>
    </location>
</feature>
<proteinExistence type="predicted"/>
<keyword evidence="3" id="KW-1185">Reference proteome</keyword>
<evidence type="ECO:0000313" key="3">
    <source>
        <dbReference type="Proteomes" id="UP001597218"/>
    </source>
</evidence>
<name>A0ABW4SCY0_9BACL</name>
<comment type="caution">
    <text evidence="2">The sequence shown here is derived from an EMBL/GenBank/DDBJ whole genome shotgun (WGS) entry which is preliminary data.</text>
</comment>
<dbReference type="Pfam" id="PF13936">
    <property type="entry name" value="HTH_38"/>
    <property type="match status" value="1"/>
</dbReference>
<evidence type="ECO:0000259" key="1">
    <source>
        <dbReference type="Pfam" id="PF13936"/>
    </source>
</evidence>
<dbReference type="InterPro" id="IPR025246">
    <property type="entry name" value="IS30-like_HTH"/>
</dbReference>
<protein>
    <submittedName>
        <fullName evidence="2">Helix-turn-helix domain-containing protein</fullName>
    </submittedName>
</protein>
<dbReference type="EMBL" id="JBHUGI010000002">
    <property type="protein sequence ID" value="MFD1926501.1"/>
    <property type="molecule type" value="Genomic_DNA"/>
</dbReference>
<reference evidence="3" key="1">
    <citation type="journal article" date="2019" name="Int. J. Syst. Evol. Microbiol.">
        <title>The Global Catalogue of Microorganisms (GCM) 10K type strain sequencing project: providing services to taxonomists for standard genome sequencing and annotation.</title>
        <authorList>
            <consortium name="The Broad Institute Genomics Platform"/>
            <consortium name="The Broad Institute Genome Sequencing Center for Infectious Disease"/>
            <person name="Wu L."/>
            <person name="Ma J."/>
        </authorList>
    </citation>
    <scope>NUCLEOTIDE SEQUENCE [LARGE SCALE GENOMIC DNA]</scope>
    <source>
        <strain evidence="3">CGMCC 4.7177</strain>
    </source>
</reference>
<evidence type="ECO:0000313" key="2">
    <source>
        <dbReference type="EMBL" id="MFD1926501.1"/>
    </source>
</evidence>
<gene>
    <name evidence="2" type="ORF">ACFSFY_00240</name>
</gene>
<dbReference type="RefSeq" id="WP_381535157.1">
    <property type="nucleotide sequence ID" value="NZ_JBHUGI010000002.1"/>
</dbReference>
<accession>A0ABW4SCY0</accession>
<dbReference type="Proteomes" id="UP001597218">
    <property type="component" value="Unassembled WGS sequence"/>
</dbReference>
<sequence length="85" mass="9988">MSYVHILPQERVLIEEYRIAGKSLCYTARQLNRSKSTIKYELDRVYPYNALQAQLDYDTKRQNCGCKRSVNLDDITHILVHLKKG</sequence>